<reference evidence="1" key="1">
    <citation type="submission" date="2021-06" db="EMBL/GenBank/DDBJ databases">
        <authorList>
            <person name="Kallberg Y."/>
            <person name="Tangrot J."/>
            <person name="Rosling A."/>
        </authorList>
    </citation>
    <scope>NUCLEOTIDE SEQUENCE</scope>
    <source>
        <strain evidence="1">MA461A</strain>
    </source>
</reference>
<protein>
    <submittedName>
        <fullName evidence="1">9113_t:CDS:1</fullName>
    </submittedName>
</protein>
<accession>A0ACA9RTR5</accession>
<dbReference type="EMBL" id="CAJVQC010069638">
    <property type="protein sequence ID" value="CAG8809064.1"/>
    <property type="molecule type" value="Genomic_DNA"/>
</dbReference>
<evidence type="ECO:0000313" key="2">
    <source>
        <dbReference type="Proteomes" id="UP000789920"/>
    </source>
</evidence>
<evidence type="ECO:0000313" key="1">
    <source>
        <dbReference type="EMBL" id="CAG8809064.1"/>
    </source>
</evidence>
<proteinExistence type="predicted"/>
<feature type="non-terminal residue" evidence="1">
    <location>
        <position position="108"/>
    </location>
</feature>
<name>A0ACA9RTR5_9GLOM</name>
<dbReference type="Proteomes" id="UP000789920">
    <property type="component" value="Unassembled WGS sequence"/>
</dbReference>
<organism evidence="1 2">
    <name type="scientific">Racocetra persica</name>
    <dbReference type="NCBI Taxonomy" id="160502"/>
    <lineage>
        <taxon>Eukaryota</taxon>
        <taxon>Fungi</taxon>
        <taxon>Fungi incertae sedis</taxon>
        <taxon>Mucoromycota</taxon>
        <taxon>Glomeromycotina</taxon>
        <taxon>Glomeromycetes</taxon>
        <taxon>Diversisporales</taxon>
        <taxon>Gigasporaceae</taxon>
        <taxon>Racocetra</taxon>
    </lineage>
</organism>
<keyword evidence="2" id="KW-1185">Reference proteome</keyword>
<comment type="caution">
    <text evidence="1">The sequence shown here is derived from an EMBL/GenBank/DDBJ whole genome shotgun (WGS) entry which is preliminary data.</text>
</comment>
<gene>
    <name evidence="1" type="ORF">RPERSI_LOCUS22778</name>
</gene>
<sequence>MAQIHSYYITNASELNYINQEISDEDLENTIADIIYAMFTETELFNNEEDEQELENLLSNNNIDNVFSNTDIMLENIIDITSIIDNLELGHEFEEEIDHGTTNFDIDA</sequence>